<dbReference type="EMBL" id="CP089982">
    <property type="protein sequence ID" value="WXA89922.1"/>
    <property type="molecule type" value="Genomic_DNA"/>
</dbReference>
<feature type="domain" description="ABC transporter" evidence="3">
    <location>
        <begin position="20"/>
        <end position="86"/>
    </location>
</feature>
<dbReference type="PANTHER" id="PTHR24220:SF86">
    <property type="entry name" value="ABC TRANSPORTER ABCH.1"/>
    <property type="match status" value="1"/>
</dbReference>
<dbReference type="InterPro" id="IPR003439">
    <property type="entry name" value="ABC_transporter-like_ATP-bd"/>
</dbReference>
<dbReference type="PANTHER" id="PTHR24220">
    <property type="entry name" value="IMPORT ATP-BINDING PROTEIN"/>
    <property type="match status" value="1"/>
</dbReference>
<dbReference type="SUPFAM" id="SSF52540">
    <property type="entry name" value="P-loop containing nucleoside triphosphate hydrolases"/>
    <property type="match status" value="1"/>
</dbReference>
<evidence type="ECO:0000313" key="5">
    <source>
        <dbReference type="Proteomes" id="UP001379533"/>
    </source>
</evidence>
<evidence type="ECO:0000313" key="4">
    <source>
        <dbReference type="EMBL" id="WXA89922.1"/>
    </source>
</evidence>
<protein>
    <submittedName>
        <fullName evidence="4">ATP-binding cassette domain-containing protein</fullName>
    </submittedName>
</protein>
<dbReference type="InterPro" id="IPR015854">
    <property type="entry name" value="ABC_transpr_LolD-like"/>
</dbReference>
<reference evidence="4 5" key="1">
    <citation type="submission" date="2021-12" db="EMBL/GenBank/DDBJ databases">
        <title>Discovery of the Pendulisporaceae a myxobacterial family with distinct sporulation behavior and unique specialized metabolism.</title>
        <authorList>
            <person name="Garcia R."/>
            <person name="Popoff A."/>
            <person name="Bader C.D."/>
            <person name="Loehr J."/>
            <person name="Walesch S."/>
            <person name="Walt C."/>
            <person name="Boldt J."/>
            <person name="Bunk B."/>
            <person name="Haeckl F.J.F.P.J."/>
            <person name="Gunesch A.P."/>
            <person name="Birkelbach J."/>
            <person name="Nuebel U."/>
            <person name="Pietschmann T."/>
            <person name="Bach T."/>
            <person name="Mueller R."/>
        </authorList>
    </citation>
    <scope>NUCLEOTIDE SEQUENCE [LARGE SCALE GENOMIC DNA]</scope>
    <source>
        <strain evidence="4 5">MSr12523</strain>
    </source>
</reference>
<name>A0ABZ2JUC2_9BACT</name>
<gene>
    <name evidence="4" type="ORF">LZC95_25880</name>
</gene>
<sequence length="148" mass="16551">MHRVRLSGLQPSSAHDALENVELPLVYRRVPRARRRELAREALHAVGLEGREHHKPNELSGGQQQRVAIARAIVTNPSLVVADEPTGNLDSARKGEIMRLLSGLNRTRGMSVVMVTHEPDIARWARRIIRFHDGLIAEDAPNVPQEES</sequence>
<dbReference type="Proteomes" id="UP001379533">
    <property type="component" value="Chromosome"/>
</dbReference>
<dbReference type="PROSITE" id="PS00211">
    <property type="entry name" value="ABC_TRANSPORTER_1"/>
    <property type="match status" value="1"/>
</dbReference>
<dbReference type="GO" id="GO:0005524">
    <property type="term" value="F:ATP binding"/>
    <property type="evidence" value="ECO:0007669"/>
    <property type="project" value="UniProtKB-KW"/>
</dbReference>
<accession>A0ABZ2JUC2</accession>
<evidence type="ECO:0000256" key="1">
    <source>
        <dbReference type="ARBA" id="ARBA00022741"/>
    </source>
</evidence>
<evidence type="ECO:0000256" key="2">
    <source>
        <dbReference type="ARBA" id="ARBA00022840"/>
    </source>
</evidence>
<organism evidence="4 5">
    <name type="scientific">Pendulispora brunnea</name>
    <dbReference type="NCBI Taxonomy" id="2905690"/>
    <lineage>
        <taxon>Bacteria</taxon>
        <taxon>Pseudomonadati</taxon>
        <taxon>Myxococcota</taxon>
        <taxon>Myxococcia</taxon>
        <taxon>Myxococcales</taxon>
        <taxon>Sorangiineae</taxon>
        <taxon>Pendulisporaceae</taxon>
        <taxon>Pendulispora</taxon>
    </lineage>
</organism>
<keyword evidence="5" id="KW-1185">Reference proteome</keyword>
<dbReference type="Pfam" id="PF00005">
    <property type="entry name" value="ABC_tran"/>
    <property type="match status" value="1"/>
</dbReference>
<evidence type="ECO:0000259" key="3">
    <source>
        <dbReference type="Pfam" id="PF00005"/>
    </source>
</evidence>
<dbReference type="Gene3D" id="3.40.50.300">
    <property type="entry name" value="P-loop containing nucleotide triphosphate hydrolases"/>
    <property type="match status" value="1"/>
</dbReference>
<proteinExistence type="predicted"/>
<keyword evidence="1" id="KW-0547">Nucleotide-binding</keyword>
<dbReference type="InterPro" id="IPR017871">
    <property type="entry name" value="ABC_transporter-like_CS"/>
</dbReference>
<keyword evidence="2 4" id="KW-0067">ATP-binding</keyword>
<dbReference type="InterPro" id="IPR027417">
    <property type="entry name" value="P-loop_NTPase"/>
</dbReference>